<comment type="caution">
    <text evidence="1">The sequence shown here is derived from an EMBL/GenBank/DDBJ whole genome shotgun (WGS) entry which is preliminary data.</text>
</comment>
<gene>
    <name evidence="1" type="ORF">BST26_19435</name>
</gene>
<accession>A0A1X0CY98</accession>
<dbReference type="Proteomes" id="UP000192801">
    <property type="component" value="Unassembled WGS sequence"/>
</dbReference>
<dbReference type="AlphaFoldDB" id="A0A1X0CY98"/>
<dbReference type="STRING" id="444597.BST26_19435"/>
<evidence type="ECO:0000313" key="2">
    <source>
        <dbReference type="Proteomes" id="UP000192801"/>
    </source>
</evidence>
<protein>
    <submittedName>
        <fullName evidence="1">Uncharacterized protein</fullName>
    </submittedName>
</protein>
<keyword evidence="2" id="KW-1185">Reference proteome</keyword>
<sequence>MRTLTIPMRPRRLHRLAALILFGSLTAAGILTATTHHADASPGQCLRAGFCDSLPLTAVPTTVDARGWVPA</sequence>
<dbReference type="RefSeq" id="WP_083033332.1">
    <property type="nucleotide sequence ID" value="NZ_AP022618.1"/>
</dbReference>
<proteinExistence type="predicted"/>
<reference evidence="1 2" key="1">
    <citation type="submission" date="2016-12" db="EMBL/GenBank/DDBJ databases">
        <title>The new phylogeny of genus Mycobacterium.</title>
        <authorList>
            <person name="Tortoli E."/>
            <person name="Trovato A."/>
            <person name="Cirillo D.M."/>
        </authorList>
    </citation>
    <scope>NUCLEOTIDE SEQUENCE [LARGE SCALE GENOMIC DNA]</scope>
    <source>
        <strain evidence="1 2">DSM 45130</strain>
    </source>
</reference>
<evidence type="ECO:0000313" key="1">
    <source>
        <dbReference type="EMBL" id="ORA64882.1"/>
    </source>
</evidence>
<organism evidence="1 2">
    <name type="scientific">Mycolicibacterium insubricum</name>
    <dbReference type="NCBI Taxonomy" id="444597"/>
    <lineage>
        <taxon>Bacteria</taxon>
        <taxon>Bacillati</taxon>
        <taxon>Actinomycetota</taxon>
        <taxon>Actinomycetes</taxon>
        <taxon>Mycobacteriales</taxon>
        <taxon>Mycobacteriaceae</taxon>
        <taxon>Mycolicibacterium</taxon>
    </lineage>
</organism>
<dbReference type="EMBL" id="MVHS01000070">
    <property type="protein sequence ID" value="ORA64882.1"/>
    <property type="molecule type" value="Genomic_DNA"/>
</dbReference>
<name>A0A1X0CY98_9MYCO</name>